<keyword evidence="2" id="KW-0238">DNA-binding</keyword>
<dbReference type="InterPro" id="IPR036390">
    <property type="entry name" value="WH_DNA-bd_sf"/>
</dbReference>
<dbReference type="SUPFAM" id="SSF46785">
    <property type="entry name" value="Winged helix' DNA-binding domain"/>
    <property type="match status" value="1"/>
</dbReference>
<reference evidence="5" key="1">
    <citation type="submission" date="2016-10" db="EMBL/GenBank/DDBJ databases">
        <title>Genome sequence of Streptomyces mangrovisoli MUSC 149.</title>
        <authorList>
            <person name="Lee L.-H."/>
            <person name="Ser H.-L."/>
        </authorList>
    </citation>
    <scope>NUCLEOTIDE SEQUENCE [LARGE SCALE GENOMIC DNA]</scope>
    <source>
        <strain evidence="5">MUSC 149</strain>
    </source>
</reference>
<dbReference type="PRINTS" id="PR00033">
    <property type="entry name" value="HTHASNC"/>
</dbReference>
<dbReference type="PANTHER" id="PTHR30154:SF34">
    <property type="entry name" value="TRANSCRIPTIONAL REGULATOR AZLB"/>
    <property type="match status" value="1"/>
</dbReference>
<dbReference type="Pfam" id="PF13404">
    <property type="entry name" value="HTH_AsnC-type"/>
    <property type="match status" value="2"/>
</dbReference>
<dbReference type="SUPFAM" id="SSF54909">
    <property type="entry name" value="Dimeric alpha+beta barrel"/>
    <property type="match status" value="1"/>
</dbReference>
<evidence type="ECO:0000256" key="3">
    <source>
        <dbReference type="ARBA" id="ARBA00023163"/>
    </source>
</evidence>
<dbReference type="Gene3D" id="3.30.70.920">
    <property type="match status" value="1"/>
</dbReference>
<dbReference type="InterPro" id="IPR011008">
    <property type="entry name" value="Dimeric_a/b-barrel"/>
</dbReference>
<dbReference type="AlphaFoldDB" id="A0A1J4P1Z8"/>
<dbReference type="InterPro" id="IPR000485">
    <property type="entry name" value="AsnC-type_HTH_dom"/>
</dbReference>
<dbReference type="PANTHER" id="PTHR30154">
    <property type="entry name" value="LEUCINE-RESPONSIVE REGULATORY PROTEIN"/>
    <property type="match status" value="1"/>
</dbReference>
<evidence type="ECO:0000313" key="6">
    <source>
        <dbReference type="Proteomes" id="UP000034196"/>
    </source>
</evidence>
<accession>A0A1J4P1Z8</accession>
<evidence type="ECO:0000256" key="1">
    <source>
        <dbReference type="ARBA" id="ARBA00023015"/>
    </source>
</evidence>
<dbReference type="STRING" id="1428628.WN71_006990"/>
<evidence type="ECO:0000313" key="5">
    <source>
        <dbReference type="EMBL" id="OIJ68643.1"/>
    </source>
</evidence>
<sequence length="361" mass="38736">MTEAVLDEVDYLLITALQHAPRADWRTVGALIGVDATTAARRWARLTGDGLAWLSCHPSPAVIGDRVVAFIEVDCVRGRLYEVCEQLADDAPLFNIEHATGARDLLLTAVLSSRAHLARYVGFRLGGLDGVAATRTQIATALHTEGSRWRLDRLHGAPQGAPHGAAREPAPAAAPAAVTLGAGDRELVMLLAQDVRQSVERLARAAGLSPTTVRRRLARLDAARAISYRCEAARSVSGWPVSATLLGTVPAADSARVVALLSAMRETRLCASLSGPCNLMTTVWLRSVDDIQPFEASLVKRVPGLEVKDRSVTLWQLKHAGQVLDPDGRLLRSVPLSDLWDDTGAGDAEAALLERLRSPSR</sequence>
<name>A0A1J4P1Z8_9ACTN</name>
<evidence type="ECO:0000256" key="2">
    <source>
        <dbReference type="ARBA" id="ARBA00023125"/>
    </source>
</evidence>
<evidence type="ECO:0000259" key="4">
    <source>
        <dbReference type="Pfam" id="PF13404"/>
    </source>
</evidence>
<dbReference type="EMBL" id="LAVA02000015">
    <property type="protein sequence ID" value="OIJ68643.1"/>
    <property type="molecule type" value="Genomic_DNA"/>
</dbReference>
<dbReference type="Proteomes" id="UP000034196">
    <property type="component" value="Unassembled WGS sequence"/>
</dbReference>
<protein>
    <submittedName>
        <fullName evidence="5">AsnC family transcriptional regulator</fullName>
    </submittedName>
</protein>
<dbReference type="InterPro" id="IPR019888">
    <property type="entry name" value="Tscrpt_reg_AsnC-like"/>
</dbReference>
<keyword evidence="6" id="KW-1185">Reference proteome</keyword>
<dbReference type="GO" id="GO:0005829">
    <property type="term" value="C:cytosol"/>
    <property type="evidence" value="ECO:0007669"/>
    <property type="project" value="TreeGrafter"/>
</dbReference>
<proteinExistence type="predicted"/>
<dbReference type="GO" id="GO:0043565">
    <property type="term" value="F:sequence-specific DNA binding"/>
    <property type="evidence" value="ECO:0007669"/>
    <property type="project" value="InterPro"/>
</dbReference>
<dbReference type="RefSeq" id="WP_052743024.1">
    <property type="nucleotide sequence ID" value="NZ_LAVA02000015.1"/>
</dbReference>
<comment type="caution">
    <text evidence="5">The sequence shown here is derived from an EMBL/GenBank/DDBJ whole genome shotgun (WGS) entry which is preliminary data.</text>
</comment>
<dbReference type="GO" id="GO:0043200">
    <property type="term" value="P:response to amino acid"/>
    <property type="evidence" value="ECO:0007669"/>
    <property type="project" value="TreeGrafter"/>
</dbReference>
<keyword evidence="1" id="KW-0805">Transcription regulation</keyword>
<organism evidence="5 6">
    <name type="scientific">Streptomyces mangrovisoli</name>
    <dbReference type="NCBI Taxonomy" id="1428628"/>
    <lineage>
        <taxon>Bacteria</taxon>
        <taxon>Bacillati</taxon>
        <taxon>Actinomycetota</taxon>
        <taxon>Actinomycetes</taxon>
        <taxon>Kitasatosporales</taxon>
        <taxon>Streptomycetaceae</taxon>
        <taxon>Streptomyces</taxon>
    </lineage>
</organism>
<keyword evidence="3" id="KW-0804">Transcription</keyword>
<dbReference type="SMART" id="SM00344">
    <property type="entry name" value="HTH_ASNC"/>
    <property type="match status" value="1"/>
</dbReference>
<gene>
    <name evidence="5" type="ORF">WN71_006990</name>
</gene>
<dbReference type="Gene3D" id="1.10.10.10">
    <property type="entry name" value="Winged helix-like DNA-binding domain superfamily/Winged helix DNA-binding domain"/>
    <property type="match status" value="2"/>
</dbReference>
<feature type="domain" description="HTH asnC-type" evidence="4">
    <location>
        <begin position="184"/>
        <end position="220"/>
    </location>
</feature>
<feature type="domain" description="HTH asnC-type" evidence="4">
    <location>
        <begin position="6"/>
        <end position="46"/>
    </location>
</feature>
<dbReference type="InterPro" id="IPR036388">
    <property type="entry name" value="WH-like_DNA-bd_sf"/>
</dbReference>